<evidence type="ECO:0000256" key="5">
    <source>
        <dbReference type="ARBA" id="ARBA00022927"/>
    </source>
</evidence>
<protein>
    <recommendedName>
        <fullName evidence="3">Conserved oligomeric Golgi complex subunit 1</fullName>
    </recommendedName>
</protein>
<dbReference type="GO" id="GO:0015031">
    <property type="term" value="P:protein transport"/>
    <property type="evidence" value="ECO:0007669"/>
    <property type="project" value="UniProtKB-KW"/>
</dbReference>
<comment type="subcellular location">
    <subcellularLocation>
        <location evidence="1">Golgi apparatus membrane</location>
        <topology evidence="1">Peripheral membrane protein</topology>
    </subcellularLocation>
</comment>
<name>A0A367KIF3_RHIST</name>
<dbReference type="PANTHER" id="PTHR31658:SF0">
    <property type="entry name" value="CONSERVED OLIGOMERIC GOLGI COMPLEX SUBUNIT 1"/>
    <property type="match status" value="1"/>
</dbReference>
<sequence length="837" mass="97167">MSRENHSNDPDTYLIESSVPDVRALELKTRHAIEAQKQELRAMVGNKYQDLISAADTIITMSKNAQAIKTNFERMQTNYDVQTIKANAKKALELRDQKNNSTIVDTKRRYVYCIAALVKSLADVPEQMWHAMENHRYLHASRLFVLAEKVYDYLEQEKQKSFVDIEVAFPVIQRQWDAVSAFKQHIIQRSLHYLCISEQTPEHLAEIMVGLMLLDNMSYQDTLQKMLDMRLNVMREIIQQHKTRRLSHQLKEITTVFKRTLIQTFSIFVPTQHTSLIESFVASFQQTFLIPSKSSHGNETPSQPAITRLFSPSSNVHLMVRYLPDTLQTYLPVFDPSSPLTHQDVQAMVRAWTKHVEQYLQHHLSQPLAAIQSHADLVQLRTQVFESLEQHDTSWQTASDSLLSSYSIWHGLYRDTFNAYARSMVDTALNTLAQQPQKVWQTVMEASQQADFSVTMHVWPDMTDQHHHAFRLPHLSSAEEIKAFTRDLAETVHDRTNDLYRLQDAFDTTLARIRKDIQVYLSMEGACDTKEDTETIKTYFENQCLDTVMAYADQLQAFIERIAAWTDQNKINHGSIFLGRLAKNIGCLSKELPKALSVSLDTMPVFELRSRIHQDLKYTQVQDKLLYVYHQSHTPWLDWLEKKFAQDLESTLVLTKWNDACPSITVWENVEQDIKIPTQSTNDIVKNLYFVCEEIQRINSTMIDQTIMTQLREKLLHVVNRVYQTHMERLEMTENGALQLIFDYLFLSSLFEHTNSTVIQFLKQQVDPINWASYEYHLKSQVNKFYIRQSLILSVLTHATHETYESQNLPCADGMVCRRDMEAVYGTCEKPAYPAAS</sequence>
<keyword evidence="9" id="KW-1185">Reference proteome</keyword>
<dbReference type="AlphaFoldDB" id="A0A367KIF3"/>
<comment type="similarity">
    <text evidence="2">Belongs to the COG1 family.</text>
</comment>
<dbReference type="GO" id="GO:0006891">
    <property type="term" value="P:intra-Golgi vesicle-mediated transport"/>
    <property type="evidence" value="ECO:0007669"/>
    <property type="project" value="InterPro"/>
</dbReference>
<comment type="caution">
    <text evidence="8">The sequence shown here is derived from an EMBL/GenBank/DDBJ whole genome shotgun (WGS) entry which is preliminary data.</text>
</comment>
<dbReference type="EMBL" id="PJQM01001609">
    <property type="protein sequence ID" value="RCI01920.1"/>
    <property type="molecule type" value="Genomic_DNA"/>
</dbReference>
<keyword evidence="6" id="KW-0333">Golgi apparatus</keyword>
<evidence type="ECO:0000256" key="1">
    <source>
        <dbReference type="ARBA" id="ARBA00004395"/>
    </source>
</evidence>
<dbReference type="Proteomes" id="UP000253551">
    <property type="component" value="Unassembled WGS sequence"/>
</dbReference>
<dbReference type="OrthoDB" id="46189at2759"/>
<keyword evidence="4" id="KW-0813">Transport</keyword>
<dbReference type="Pfam" id="PF08700">
    <property type="entry name" value="VPS51_Exo84_N"/>
    <property type="match status" value="1"/>
</dbReference>
<proteinExistence type="inferred from homology"/>
<organism evidence="8 9">
    <name type="scientific">Rhizopus stolonifer</name>
    <name type="common">Rhizopus nigricans</name>
    <dbReference type="NCBI Taxonomy" id="4846"/>
    <lineage>
        <taxon>Eukaryota</taxon>
        <taxon>Fungi</taxon>
        <taxon>Fungi incertae sedis</taxon>
        <taxon>Mucoromycota</taxon>
        <taxon>Mucoromycotina</taxon>
        <taxon>Mucoromycetes</taxon>
        <taxon>Mucorales</taxon>
        <taxon>Mucorineae</taxon>
        <taxon>Rhizopodaceae</taxon>
        <taxon>Rhizopus</taxon>
    </lineage>
</organism>
<evidence type="ECO:0000256" key="2">
    <source>
        <dbReference type="ARBA" id="ARBA00006653"/>
    </source>
</evidence>
<evidence type="ECO:0000256" key="4">
    <source>
        <dbReference type="ARBA" id="ARBA00022448"/>
    </source>
</evidence>
<evidence type="ECO:0000256" key="7">
    <source>
        <dbReference type="ARBA" id="ARBA00023136"/>
    </source>
</evidence>
<evidence type="ECO:0000313" key="8">
    <source>
        <dbReference type="EMBL" id="RCI01920.1"/>
    </source>
</evidence>
<dbReference type="InterPro" id="IPR033370">
    <property type="entry name" value="COG1"/>
</dbReference>
<keyword evidence="7" id="KW-0472">Membrane</keyword>
<dbReference type="STRING" id="4846.A0A367KIF3"/>
<evidence type="ECO:0000256" key="6">
    <source>
        <dbReference type="ARBA" id="ARBA00023034"/>
    </source>
</evidence>
<reference evidence="8 9" key="1">
    <citation type="journal article" date="2018" name="G3 (Bethesda)">
        <title>Phylogenetic and Phylogenomic Definition of Rhizopus Species.</title>
        <authorList>
            <person name="Gryganskyi A.P."/>
            <person name="Golan J."/>
            <person name="Dolatabadi S."/>
            <person name="Mondo S."/>
            <person name="Robb S."/>
            <person name="Idnurm A."/>
            <person name="Muszewska A."/>
            <person name="Steczkiewicz K."/>
            <person name="Masonjones S."/>
            <person name="Liao H.L."/>
            <person name="Gajdeczka M.T."/>
            <person name="Anike F."/>
            <person name="Vuek A."/>
            <person name="Anishchenko I.M."/>
            <person name="Voigt K."/>
            <person name="de Hoog G.S."/>
            <person name="Smith M.E."/>
            <person name="Heitman J."/>
            <person name="Vilgalys R."/>
            <person name="Stajich J.E."/>
        </authorList>
    </citation>
    <scope>NUCLEOTIDE SEQUENCE [LARGE SCALE GENOMIC DNA]</scope>
    <source>
        <strain evidence="8 9">LSU 92-RS-03</strain>
    </source>
</reference>
<gene>
    <name evidence="8" type="primary">COG1</name>
    <name evidence="8" type="ORF">CU098_004279</name>
</gene>
<accession>A0A367KIF3</accession>
<dbReference type="GO" id="GO:0000139">
    <property type="term" value="C:Golgi membrane"/>
    <property type="evidence" value="ECO:0007669"/>
    <property type="project" value="UniProtKB-SubCell"/>
</dbReference>
<dbReference type="GO" id="GO:0017119">
    <property type="term" value="C:Golgi transport complex"/>
    <property type="evidence" value="ECO:0007669"/>
    <property type="project" value="InterPro"/>
</dbReference>
<evidence type="ECO:0000313" key="9">
    <source>
        <dbReference type="Proteomes" id="UP000253551"/>
    </source>
</evidence>
<keyword evidence="5" id="KW-0653">Protein transport</keyword>
<dbReference type="PANTHER" id="PTHR31658">
    <property type="entry name" value="CONSERVED OLIGOMERIC GOLGI COMPLEX SUBUNIT 1"/>
    <property type="match status" value="1"/>
</dbReference>
<evidence type="ECO:0000256" key="3">
    <source>
        <dbReference type="ARBA" id="ARBA00020978"/>
    </source>
</evidence>